<dbReference type="InterPro" id="IPR005331">
    <property type="entry name" value="Sulfotransferase"/>
</dbReference>
<evidence type="ECO:0000313" key="1">
    <source>
        <dbReference type="EMBL" id="SIT18039.1"/>
    </source>
</evidence>
<dbReference type="GO" id="GO:0016020">
    <property type="term" value="C:membrane"/>
    <property type="evidence" value="ECO:0007669"/>
    <property type="project" value="InterPro"/>
</dbReference>
<dbReference type="GO" id="GO:0008146">
    <property type="term" value="F:sulfotransferase activity"/>
    <property type="evidence" value="ECO:0007669"/>
    <property type="project" value="InterPro"/>
</dbReference>
<keyword evidence="1" id="KW-0808">Transferase</keyword>
<dbReference type="Gene3D" id="3.40.50.300">
    <property type="entry name" value="P-loop containing nucleotide triphosphate hydrolases"/>
    <property type="match status" value="1"/>
</dbReference>
<dbReference type="Proteomes" id="UP000186684">
    <property type="component" value="Unassembled WGS sequence"/>
</dbReference>
<dbReference type="STRING" id="633194.SAMN05421759_12820"/>
<accession>A0A1N7Q5P9</accession>
<keyword evidence="2" id="KW-1185">Reference proteome</keyword>
<gene>
    <name evidence="1" type="ORF">SAMN05421759_12820</name>
</gene>
<sequence length="260" mass="28385">MTCDTESPLVFLHIPKTAGQSVHRALGQALGGALGGEAGLSPVRLHSQAARGAAQLPPGYRLYSGHIDWEALETLGPRARAFTVLRDPLERIASFYLYLRRKAATLDAATLARPEHTGLARAGHWSAEEYFFGGDPGWRRFVEDHYRAPYCTYLVTRRIRGWDAVATLPRPELIARAADAARGLSGVYDVADPAPLIRDLTRWTGQPVTLPRINAAPETGARWPRLAAELSPASAERLMDWVAPDQALMARLGFGRSVAA</sequence>
<dbReference type="RefSeq" id="WP_076451315.1">
    <property type="nucleotide sequence ID" value="NZ_FTOQ01000028.1"/>
</dbReference>
<reference evidence="2" key="1">
    <citation type="submission" date="2017-01" db="EMBL/GenBank/DDBJ databases">
        <authorList>
            <person name="Varghese N."/>
            <person name="Submissions S."/>
        </authorList>
    </citation>
    <scope>NUCLEOTIDE SEQUENCE [LARGE SCALE GENOMIC DNA]</scope>
    <source>
        <strain evidence="2">DSM 29430</strain>
    </source>
</reference>
<dbReference type="OrthoDB" id="1407035at2"/>
<dbReference type="InterPro" id="IPR027417">
    <property type="entry name" value="P-loop_NTPase"/>
</dbReference>
<dbReference type="EMBL" id="FTOQ01000028">
    <property type="protein sequence ID" value="SIT18039.1"/>
    <property type="molecule type" value="Genomic_DNA"/>
</dbReference>
<dbReference type="SUPFAM" id="SSF52540">
    <property type="entry name" value="P-loop containing nucleoside triphosphate hydrolases"/>
    <property type="match status" value="1"/>
</dbReference>
<proteinExistence type="predicted"/>
<dbReference type="AlphaFoldDB" id="A0A1N7Q5P9"/>
<protein>
    <submittedName>
        <fullName evidence="1">Sulfotransferase family protein</fullName>
    </submittedName>
</protein>
<organism evidence="1 2">
    <name type="scientific">Roseivivax lentus</name>
    <dbReference type="NCBI Taxonomy" id="633194"/>
    <lineage>
        <taxon>Bacteria</taxon>
        <taxon>Pseudomonadati</taxon>
        <taxon>Pseudomonadota</taxon>
        <taxon>Alphaproteobacteria</taxon>
        <taxon>Rhodobacterales</taxon>
        <taxon>Roseobacteraceae</taxon>
        <taxon>Roseivivax</taxon>
    </lineage>
</organism>
<dbReference type="Pfam" id="PF03567">
    <property type="entry name" value="Sulfotransfer_2"/>
    <property type="match status" value="1"/>
</dbReference>
<evidence type="ECO:0000313" key="2">
    <source>
        <dbReference type="Proteomes" id="UP000186684"/>
    </source>
</evidence>
<name>A0A1N7Q5P9_9RHOB</name>